<dbReference type="AlphaFoldDB" id="A0A2J6X9M0"/>
<dbReference type="EMBL" id="PNIX01000033">
    <property type="protein sequence ID" value="PMP84159.1"/>
    <property type="molecule type" value="Genomic_DNA"/>
</dbReference>
<accession>A0A2J6X9M0</accession>
<dbReference type="Proteomes" id="UP000236910">
    <property type="component" value="Unassembled WGS sequence"/>
</dbReference>
<organism evidence="1 2">
    <name type="scientific">Caldisericum exile</name>
    <dbReference type="NCBI Taxonomy" id="693075"/>
    <lineage>
        <taxon>Bacteria</taxon>
        <taxon>Pseudomonadati</taxon>
        <taxon>Caldisericota/Cryosericota group</taxon>
        <taxon>Caldisericota</taxon>
        <taxon>Caldisericia</taxon>
        <taxon>Caldisericales</taxon>
        <taxon>Caldisericaceae</taxon>
        <taxon>Caldisericum</taxon>
    </lineage>
</organism>
<name>A0A2J6X9M0_9BACT</name>
<gene>
    <name evidence="1" type="ORF">C0175_00530</name>
</gene>
<comment type="caution">
    <text evidence="1">The sequence shown here is derived from an EMBL/GenBank/DDBJ whole genome shotgun (WGS) entry which is preliminary data.</text>
</comment>
<evidence type="ECO:0000313" key="2">
    <source>
        <dbReference type="Proteomes" id="UP000236910"/>
    </source>
</evidence>
<evidence type="ECO:0000313" key="1">
    <source>
        <dbReference type="EMBL" id="PMP84159.1"/>
    </source>
</evidence>
<sequence length="231" mass="26996">MKAIKMNNIHNKTTKDRFFTVSDLVINSLSDLNCLTTFQLYFYLSSKQTFKNGVIGVFEEVTVYDIAKYLASKLKKKIDITTVKYFLKKLVKTGLLKIMSTSPFLGILTNAEFAEDLNNLDELLNYVRNNEHEFQFHTHKRRATEFFAQFKIERLATLPPVIHDKEQALDTLIRSRPTRALPTPQQAQKAQEWRDTIDEDEFNPFAEHAAKNIKFIEDENRKLKEKNEQLT</sequence>
<proteinExistence type="predicted"/>
<protein>
    <submittedName>
        <fullName evidence="1">Uncharacterized protein</fullName>
    </submittedName>
</protein>
<reference evidence="1 2" key="1">
    <citation type="submission" date="2018-01" db="EMBL/GenBank/DDBJ databases">
        <title>Metagenomic assembled genomes from two thermal pools in the Uzon Caldera, Kamchatka, Russia.</title>
        <authorList>
            <person name="Wilkins L."/>
            <person name="Ettinger C."/>
        </authorList>
    </citation>
    <scope>NUCLEOTIDE SEQUENCE [LARGE SCALE GENOMIC DNA]</scope>
    <source>
        <strain evidence="1">ARK-10</strain>
    </source>
</reference>